<reference evidence="1 2" key="1">
    <citation type="submission" date="2018-01" db="EMBL/GenBank/DDBJ databases">
        <title>Geographic spread and resistance mechanisms of dominant carbapenem-resistant Enterobacter cloacae complex clones ST171 and ST78.</title>
        <authorList>
            <person name="Gomez-Simmonds A."/>
            <person name="Annavajhala M.K."/>
            <person name="Wang Z."/>
            <person name="Macesic N."/>
            <person name="Hu Y."/>
            <person name="Giddins M.J."/>
            <person name="O'Malley A."/>
            <person name="Toussaint N.C."/>
            <person name="Whittier S."/>
            <person name="Torres V.J."/>
            <person name="Uhlemann A.-C."/>
        </authorList>
    </citation>
    <scope>NUCLEOTIDE SEQUENCE [LARGE SCALE GENOMIC DNA]</scope>
    <source>
        <strain evidence="1 2">78</strain>
    </source>
</reference>
<gene>
    <name evidence="1" type="ORF">C1O12_08530</name>
</gene>
<accession>A0A855VST4</accession>
<comment type="caution">
    <text evidence="1">The sequence shown here is derived from an EMBL/GenBank/DDBJ whole genome shotgun (WGS) entry which is preliminary data.</text>
</comment>
<evidence type="ECO:0000313" key="2">
    <source>
        <dbReference type="Proteomes" id="UP000244004"/>
    </source>
</evidence>
<organism evidence="1 2">
    <name type="scientific">Enterobacter hormaechei</name>
    <dbReference type="NCBI Taxonomy" id="158836"/>
    <lineage>
        <taxon>Bacteria</taxon>
        <taxon>Pseudomonadati</taxon>
        <taxon>Pseudomonadota</taxon>
        <taxon>Gammaproteobacteria</taxon>
        <taxon>Enterobacterales</taxon>
        <taxon>Enterobacteriaceae</taxon>
        <taxon>Enterobacter</taxon>
        <taxon>Enterobacter cloacae complex</taxon>
    </lineage>
</organism>
<name>A0A855VST4_9ENTR</name>
<sequence length="144" mass="15772">MCAVLKKRRVAATPYPAYGIEEKSWFCRPGKRSATRRNLQRPPIPPGLLRPVQRRIGAGNDFRPDWLDGWCETKSVCAVLKKRRVAATPYPAYGSKEKVGFVGRVSAAPPGVTYSDHLSRPDSFARYNAASARAMISGPASPGV</sequence>
<protein>
    <submittedName>
        <fullName evidence="1">Uncharacterized protein</fullName>
    </submittedName>
</protein>
<dbReference type="Proteomes" id="UP000244004">
    <property type="component" value="Unassembled WGS sequence"/>
</dbReference>
<proteinExistence type="predicted"/>
<dbReference type="AlphaFoldDB" id="A0A855VST4"/>
<evidence type="ECO:0000313" key="1">
    <source>
        <dbReference type="EMBL" id="PTX88432.1"/>
    </source>
</evidence>
<dbReference type="EMBL" id="PNXT01000001">
    <property type="protein sequence ID" value="PTX88432.1"/>
    <property type="molecule type" value="Genomic_DNA"/>
</dbReference>